<accession>L5M7M3</accession>
<proteinExistence type="predicted"/>
<dbReference type="AlphaFoldDB" id="L5M7M3"/>
<name>L5M7M3_MYODS</name>
<dbReference type="EMBL" id="KB103229">
    <property type="protein sequence ID" value="ELK34285.1"/>
    <property type="molecule type" value="Genomic_DNA"/>
</dbReference>
<evidence type="ECO:0000256" key="1">
    <source>
        <dbReference type="SAM" id="MobiDB-lite"/>
    </source>
</evidence>
<feature type="region of interest" description="Disordered" evidence="1">
    <location>
        <begin position="1"/>
        <end position="26"/>
    </location>
</feature>
<evidence type="ECO:0000313" key="3">
    <source>
        <dbReference type="Proteomes" id="UP000010556"/>
    </source>
</evidence>
<sequence>MAVRLDTLVPKARRGRNPGPGAPAPSPCVYPQASRALLARGPVLCRPRPDISCRFIPHPSVYLGGSVPPNCRGEWGQFLLRSGEGGCASLYFPKRQRGSCGRAIED</sequence>
<keyword evidence="3" id="KW-1185">Reference proteome</keyword>
<reference evidence="3" key="1">
    <citation type="journal article" date="2013" name="Science">
        <title>Comparative analysis of bat genomes provides insight into the evolution of flight and immunity.</title>
        <authorList>
            <person name="Zhang G."/>
            <person name="Cowled C."/>
            <person name="Shi Z."/>
            <person name="Huang Z."/>
            <person name="Bishop-Lilly K.A."/>
            <person name="Fang X."/>
            <person name="Wynne J.W."/>
            <person name="Xiong Z."/>
            <person name="Baker M.L."/>
            <person name="Zhao W."/>
            <person name="Tachedjian M."/>
            <person name="Zhu Y."/>
            <person name="Zhou P."/>
            <person name="Jiang X."/>
            <person name="Ng J."/>
            <person name="Yang L."/>
            <person name="Wu L."/>
            <person name="Xiao J."/>
            <person name="Feng Y."/>
            <person name="Chen Y."/>
            <person name="Sun X."/>
            <person name="Zhang Y."/>
            <person name="Marsh G.A."/>
            <person name="Crameri G."/>
            <person name="Broder C.C."/>
            <person name="Frey K.G."/>
            <person name="Wang L.F."/>
            <person name="Wang J."/>
        </authorList>
    </citation>
    <scope>NUCLEOTIDE SEQUENCE [LARGE SCALE GENOMIC DNA]</scope>
</reference>
<organism evidence="2 3">
    <name type="scientific">Myotis davidii</name>
    <name type="common">David's myotis</name>
    <dbReference type="NCBI Taxonomy" id="225400"/>
    <lineage>
        <taxon>Eukaryota</taxon>
        <taxon>Metazoa</taxon>
        <taxon>Chordata</taxon>
        <taxon>Craniata</taxon>
        <taxon>Vertebrata</taxon>
        <taxon>Euteleostomi</taxon>
        <taxon>Mammalia</taxon>
        <taxon>Eutheria</taxon>
        <taxon>Laurasiatheria</taxon>
        <taxon>Chiroptera</taxon>
        <taxon>Yangochiroptera</taxon>
        <taxon>Vespertilionidae</taxon>
        <taxon>Myotis</taxon>
    </lineage>
</organism>
<gene>
    <name evidence="2" type="ORF">MDA_GLEAN10021647</name>
</gene>
<evidence type="ECO:0000313" key="2">
    <source>
        <dbReference type="EMBL" id="ELK34285.1"/>
    </source>
</evidence>
<dbReference type="Proteomes" id="UP000010556">
    <property type="component" value="Unassembled WGS sequence"/>
</dbReference>
<protein>
    <submittedName>
        <fullName evidence="2">Uncharacterized protein</fullName>
    </submittedName>
</protein>